<feature type="chain" id="PRO_5045802288" evidence="1">
    <location>
        <begin position="36"/>
        <end position="428"/>
    </location>
</feature>
<sequence length="428" mass="46124">MTLSTLMSRGNPVRHAVALAALPLLACALALPAHGAEQKEVGITPVTVGAGPFLSDTAEQHNVRVDILVRGLAHGYALAFLPNNDALIVERGARLRLLRNATGAKPELVDAPIAGAPNYSQQDHILPDDVLGIQDVAPHPDFATNNLVYFTYNKPVGYDATAKRLTVATVLARARLRDMRLVDAQDLFTGETVIGAGGSRILFGRDGMMFVTVGALSTGDIDSAQRTDNIYGKVLRIRTDGTIPDDNPFVKVKGARREIYSYGHRDPLGLTFDGQGNIIASEHGPLGGDELNRILPGRNYGWPHYSYGTEYGGSPLPATPVGPGTTAPLMIWMPGIAPTGVAFYTGDRFPDWKGNLFIASARRGEINGTGSLIRVVLNDKLQELRQESLLGDLHQRFKDVRQGPDGLLYALTDEDDSVLLRISPAPRP</sequence>
<dbReference type="PANTHER" id="PTHR19328:SF75">
    <property type="entry name" value="ALDOSE SUGAR DEHYDROGENASE YLII"/>
    <property type="match status" value="1"/>
</dbReference>
<dbReference type="EC" id="1.1.5.-" evidence="3"/>
<accession>A0ABT8ZN67</accession>
<evidence type="ECO:0000256" key="1">
    <source>
        <dbReference type="SAM" id="SignalP"/>
    </source>
</evidence>
<dbReference type="InterPro" id="IPR011041">
    <property type="entry name" value="Quinoprot_gluc/sorb_DH_b-prop"/>
</dbReference>
<dbReference type="Proteomes" id="UP001176471">
    <property type="component" value="Unassembled WGS sequence"/>
</dbReference>
<comment type="caution">
    <text evidence="3">The sequence shown here is derived from an EMBL/GenBank/DDBJ whole genome shotgun (WGS) entry which is preliminary data.</text>
</comment>
<organism evidence="3 4">
    <name type="scientific">Sphingobium cyanobacteriorum</name>
    <dbReference type="NCBI Taxonomy" id="3063954"/>
    <lineage>
        <taxon>Bacteria</taxon>
        <taxon>Pseudomonadati</taxon>
        <taxon>Pseudomonadota</taxon>
        <taxon>Alphaproteobacteria</taxon>
        <taxon>Sphingomonadales</taxon>
        <taxon>Sphingomonadaceae</taxon>
        <taxon>Sphingobium</taxon>
    </lineage>
</organism>
<dbReference type="InterPro" id="IPR011042">
    <property type="entry name" value="6-blade_b-propeller_TolB-like"/>
</dbReference>
<evidence type="ECO:0000259" key="2">
    <source>
        <dbReference type="Pfam" id="PF07995"/>
    </source>
</evidence>
<feature type="domain" description="Glucose/Sorbosone dehydrogenase" evidence="2">
    <location>
        <begin position="72"/>
        <end position="421"/>
    </location>
</feature>
<proteinExistence type="predicted"/>
<dbReference type="RefSeq" id="WP_304535992.1">
    <property type="nucleotide sequence ID" value="NZ_JAUQOM010000004.1"/>
</dbReference>
<dbReference type="EMBL" id="JAUQOM010000004">
    <property type="protein sequence ID" value="MDO7835568.1"/>
    <property type="molecule type" value="Genomic_DNA"/>
</dbReference>
<dbReference type="PANTHER" id="PTHR19328">
    <property type="entry name" value="HEDGEHOG-INTERACTING PROTEIN"/>
    <property type="match status" value="1"/>
</dbReference>
<dbReference type="InterPro" id="IPR012938">
    <property type="entry name" value="Glc/Sorbosone_DH"/>
</dbReference>
<feature type="signal peptide" evidence="1">
    <location>
        <begin position="1"/>
        <end position="35"/>
    </location>
</feature>
<dbReference type="SUPFAM" id="SSF50952">
    <property type="entry name" value="Soluble quinoprotein glucose dehydrogenase"/>
    <property type="match status" value="1"/>
</dbReference>
<name>A0ABT8ZN67_9SPHN</name>
<dbReference type="Pfam" id="PF07995">
    <property type="entry name" value="GSDH"/>
    <property type="match status" value="1"/>
</dbReference>
<keyword evidence="4" id="KW-1185">Reference proteome</keyword>
<evidence type="ECO:0000313" key="4">
    <source>
        <dbReference type="Proteomes" id="UP001176471"/>
    </source>
</evidence>
<dbReference type="Gene3D" id="2.120.10.30">
    <property type="entry name" value="TolB, C-terminal domain"/>
    <property type="match status" value="1"/>
</dbReference>
<evidence type="ECO:0000313" key="3">
    <source>
        <dbReference type="EMBL" id="MDO7835568.1"/>
    </source>
</evidence>
<gene>
    <name evidence="3" type="ORF">Q4610_10990</name>
</gene>
<keyword evidence="3" id="KW-0560">Oxidoreductase</keyword>
<protein>
    <submittedName>
        <fullName evidence="3">PQQ-dependent sugar dehydrogenase</fullName>
        <ecNumber evidence="3">1.1.5.-</ecNumber>
    </submittedName>
</protein>
<reference evidence="3" key="1">
    <citation type="submission" date="2023-07" db="EMBL/GenBank/DDBJ databases">
        <title>Bacterial whole genome sequence for Sphingobium sp. HBC34.</title>
        <authorList>
            <person name="Le V."/>
            <person name="Ko S.-R."/>
            <person name="Ahn C.-Y."/>
            <person name="Oh H.-M."/>
        </authorList>
    </citation>
    <scope>NUCLEOTIDE SEQUENCE</scope>
    <source>
        <strain evidence="3">HBC34</strain>
    </source>
</reference>
<keyword evidence="1" id="KW-0732">Signal</keyword>
<dbReference type="GO" id="GO:0016491">
    <property type="term" value="F:oxidoreductase activity"/>
    <property type="evidence" value="ECO:0007669"/>
    <property type="project" value="UniProtKB-KW"/>
</dbReference>